<reference evidence="2 3" key="1">
    <citation type="journal article" date="2018" name="Mar. Genomics">
        <title>Complete genome sequence of Marinifilaceae bacterium strain SPP2, isolated from the Antarctic marine sediment.</title>
        <authorList>
            <person name="Watanabe M."/>
            <person name="Kojima H."/>
            <person name="Fukui M."/>
        </authorList>
    </citation>
    <scope>NUCLEOTIDE SEQUENCE [LARGE SCALE GENOMIC DNA]</scope>
    <source>
        <strain evidence="2 3">SPP2</strain>
    </source>
</reference>
<dbReference type="RefSeq" id="WP_153244862.1">
    <property type="nucleotide sequence ID" value="NZ_AP018042.1"/>
</dbReference>
<proteinExistence type="predicted"/>
<organism evidence="2 3">
    <name type="scientific">Labilibaculum antarcticum</name>
    <dbReference type="NCBI Taxonomy" id="1717717"/>
    <lineage>
        <taxon>Bacteria</taxon>
        <taxon>Pseudomonadati</taxon>
        <taxon>Bacteroidota</taxon>
        <taxon>Bacteroidia</taxon>
        <taxon>Marinilabiliales</taxon>
        <taxon>Marinifilaceae</taxon>
        <taxon>Labilibaculum</taxon>
    </lineage>
</organism>
<dbReference type="AlphaFoldDB" id="A0A1Y1CNX8"/>
<gene>
    <name evidence="2" type="ORF">ALGA_3698</name>
</gene>
<sequence>MGVEKKVQGKSNKEEVPSVKEQGERYKEKVPRKKRYKVKGKGTRLCHPDDARDLIPKE</sequence>
<keyword evidence="3" id="KW-1185">Reference proteome</keyword>
<evidence type="ECO:0000313" key="3">
    <source>
        <dbReference type="Proteomes" id="UP000218267"/>
    </source>
</evidence>
<dbReference type="KEGG" id="mbas:ALGA_3698"/>
<dbReference type="Proteomes" id="UP000218267">
    <property type="component" value="Chromosome"/>
</dbReference>
<feature type="compositionally biased region" description="Basic and acidic residues" evidence="1">
    <location>
        <begin position="1"/>
        <end position="29"/>
    </location>
</feature>
<evidence type="ECO:0000256" key="1">
    <source>
        <dbReference type="SAM" id="MobiDB-lite"/>
    </source>
</evidence>
<feature type="compositionally biased region" description="Basic residues" evidence="1">
    <location>
        <begin position="30"/>
        <end position="44"/>
    </location>
</feature>
<evidence type="ECO:0000313" key="2">
    <source>
        <dbReference type="EMBL" id="BAX81990.1"/>
    </source>
</evidence>
<feature type="compositionally biased region" description="Basic and acidic residues" evidence="1">
    <location>
        <begin position="46"/>
        <end position="58"/>
    </location>
</feature>
<accession>A0A1Y1CNX8</accession>
<dbReference type="EMBL" id="AP018042">
    <property type="protein sequence ID" value="BAX81990.1"/>
    <property type="molecule type" value="Genomic_DNA"/>
</dbReference>
<feature type="region of interest" description="Disordered" evidence="1">
    <location>
        <begin position="1"/>
        <end position="58"/>
    </location>
</feature>
<reference evidence="3" key="2">
    <citation type="journal article" date="2020" name="Antonie Van Leeuwenhoek">
        <title>Labilibaculum antarcticum sp. nov., a novel facultative anaerobic, psychrotorelant bacterium isolated from marine sediment of Antarctica.</title>
        <authorList>
            <person name="Watanabe M."/>
            <person name="Kojima H."/>
            <person name="Fukui M."/>
        </authorList>
    </citation>
    <scope>NUCLEOTIDE SEQUENCE [LARGE SCALE GENOMIC DNA]</scope>
    <source>
        <strain evidence="3">SPP2</strain>
    </source>
</reference>
<protein>
    <submittedName>
        <fullName evidence="2">Uncharacterized protein</fullName>
    </submittedName>
</protein>
<name>A0A1Y1CNX8_9BACT</name>